<sequence length="449" mass="52906">MAKNKKTNIVISIACIFFLALILFQGYRYMTDYIKHKNDVEWGARVANAMLTNYKNKDDLYVESYIVKSPVDKNLRTAFYLADGTWLRTLDGTGGTWGRGGNPLGGNSFKQPLPEVMHITYFDSYDNQFYQLIQNLPKEKLITLFTHIYKGMGDTESTPRVYHDIEIGFAPKGWVIVTAVGPGIRQEIGSWQAKKIEADYTQTIGLTYTSDLEYLKTQNLREEAIETAKKDFEKNYPEIYKRWIKGEWTISPEWYKRMQTRYPWNLEVTAENGEWSGEYYAEYANTERYEILEDQIEQDKTRLKAVPIKLVTWITYKPTGVRYWVEVHLFPIPKWSADQYIPYYNDPNLDYFFKRFEYLYPKRSLATNEQTAQPNEFSTIKMDFDDDFKLKDIYLQKGNEKLPIEGAYEYYLAPVDDDRGKYLPEMGHQYFLTEPKMKDLTDPLFADRE</sequence>
<reference evidence="2 3" key="1">
    <citation type="submission" date="2017-05" db="EMBL/GenBank/DDBJ databases">
        <title>Acinetobacter populi ANC 5415 (= PBJ7), whole genome shotgun sequencing project.</title>
        <authorList>
            <person name="Nemec A."/>
            <person name="Radolfova-Krizova L."/>
        </authorList>
    </citation>
    <scope>NUCLEOTIDE SEQUENCE [LARGE SCALE GENOMIC DNA]</scope>
    <source>
        <strain evidence="2 3">PBJ7</strain>
    </source>
</reference>
<keyword evidence="1" id="KW-1133">Transmembrane helix</keyword>
<feature type="transmembrane region" description="Helical" evidence="1">
    <location>
        <begin position="7"/>
        <end position="27"/>
    </location>
</feature>
<dbReference type="Proteomes" id="UP000196536">
    <property type="component" value="Unassembled WGS sequence"/>
</dbReference>
<evidence type="ECO:0008006" key="4">
    <source>
        <dbReference type="Google" id="ProtNLM"/>
    </source>
</evidence>
<evidence type="ECO:0000256" key="1">
    <source>
        <dbReference type="SAM" id="Phobius"/>
    </source>
</evidence>
<evidence type="ECO:0000313" key="3">
    <source>
        <dbReference type="Proteomes" id="UP000196536"/>
    </source>
</evidence>
<dbReference type="Pfam" id="PF11153">
    <property type="entry name" value="DUF2931"/>
    <property type="match status" value="1"/>
</dbReference>
<keyword evidence="1" id="KW-0472">Membrane</keyword>
<organism evidence="2 3">
    <name type="scientific">Acinetobacter populi</name>
    <dbReference type="NCBI Taxonomy" id="1582270"/>
    <lineage>
        <taxon>Bacteria</taxon>
        <taxon>Pseudomonadati</taxon>
        <taxon>Pseudomonadota</taxon>
        <taxon>Gammaproteobacteria</taxon>
        <taxon>Moraxellales</taxon>
        <taxon>Moraxellaceae</taxon>
        <taxon>Acinetobacter</taxon>
    </lineage>
</organism>
<evidence type="ECO:0000313" key="2">
    <source>
        <dbReference type="EMBL" id="OUY08935.1"/>
    </source>
</evidence>
<protein>
    <recommendedName>
        <fullName evidence="4">DUF2931 domain-containing protein</fullName>
    </recommendedName>
</protein>
<dbReference type="InterPro" id="IPR021326">
    <property type="entry name" value="DUF2931"/>
</dbReference>
<accession>A0A1Z9Z3B0</accession>
<dbReference type="OrthoDB" id="6681533at2"/>
<dbReference type="EMBL" id="NEXX01000001">
    <property type="protein sequence ID" value="OUY08935.1"/>
    <property type="molecule type" value="Genomic_DNA"/>
</dbReference>
<gene>
    <name evidence="2" type="ORF">CAP51_04800</name>
</gene>
<keyword evidence="1" id="KW-0812">Transmembrane</keyword>
<proteinExistence type="predicted"/>
<name>A0A1Z9Z3B0_9GAMM</name>
<dbReference type="AlphaFoldDB" id="A0A1Z9Z3B0"/>
<keyword evidence="3" id="KW-1185">Reference proteome</keyword>
<comment type="caution">
    <text evidence="2">The sequence shown here is derived from an EMBL/GenBank/DDBJ whole genome shotgun (WGS) entry which is preliminary data.</text>
</comment>